<proteinExistence type="predicted"/>
<dbReference type="EMBL" id="GEZM01056429">
    <property type="protein sequence ID" value="JAV72689.1"/>
    <property type="molecule type" value="Transcribed_RNA"/>
</dbReference>
<accession>A0A1Y1LGA5</accession>
<sequence length="107" mass="12476">METPIPDFKKPVNKIKKNKTETPSLDVIYLNMQASEIFFGKLHSQETIRNYTDNMGQLLTDMQDIYHLLQHSKLKNRFTRIINNIKKQLNNQDILDDQGSDSSILPN</sequence>
<name>A0A1Y1LGA5_PHOPY</name>
<reference evidence="1" key="1">
    <citation type="journal article" date="2016" name="Sci. Rep.">
        <title>Molecular characterization of firefly nuptial gifts: a multi-omics approach sheds light on postcopulatory sexual selection.</title>
        <authorList>
            <person name="Al-Wathiqui N."/>
            <person name="Fallon T.R."/>
            <person name="South A."/>
            <person name="Weng J.K."/>
            <person name="Lewis S.M."/>
        </authorList>
    </citation>
    <scope>NUCLEOTIDE SEQUENCE</scope>
</reference>
<protein>
    <submittedName>
        <fullName evidence="1">Uncharacterized protein</fullName>
    </submittedName>
</protein>
<organism evidence="1">
    <name type="scientific">Photinus pyralis</name>
    <name type="common">Common eastern firefly</name>
    <name type="synonym">Lampyris pyralis</name>
    <dbReference type="NCBI Taxonomy" id="7054"/>
    <lineage>
        <taxon>Eukaryota</taxon>
        <taxon>Metazoa</taxon>
        <taxon>Ecdysozoa</taxon>
        <taxon>Arthropoda</taxon>
        <taxon>Hexapoda</taxon>
        <taxon>Insecta</taxon>
        <taxon>Pterygota</taxon>
        <taxon>Neoptera</taxon>
        <taxon>Endopterygota</taxon>
        <taxon>Coleoptera</taxon>
        <taxon>Polyphaga</taxon>
        <taxon>Elateriformia</taxon>
        <taxon>Elateroidea</taxon>
        <taxon>Lampyridae</taxon>
        <taxon>Lampyrinae</taxon>
        <taxon>Photinus</taxon>
    </lineage>
</organism>
<dbReference type="AlphaFoldDB" id="A0A1Y1LGA5"/>
<evidence type="ECO:0000313" key="1">
    <source>
        <dbReference type="EMBL" id="JAV72689.1"/>
    </source>
</evidence>